<dbReference type="InterPro" id="IPR008197">
    <property type="entry name" value="WAP_dom"/>
</dbReference>
<dbReference type="CDD" id="cd00033">
    <property type="entry name" value="CCP"/>
    <property type="match status" value="11"/>
</dbReference>
<feature type="signal peptide" evidence="7">
    <location>
        <begin position="1"/>
        <end position="24"/>
    </location>
</feature>
<feature type="disulfide bond" evidence="5">
    <location>
        <begin position="142"/>
        <end position="169"/>
    </location>
</feature>
<sequence>MWLLKKNLLCWLLLSAILVKTVYCVPTVAVTEADDENDSEWDEDEESSEADDDGRVYKNPRNSPSTECPRDEEQATLLGQKCLRKCSSDEDCKSKKKKCLCDGACGMSCIKPDRECPELTQPSLGSVTLSGKHFGSRATYTCPHGYHVVGLQSRLCQADGSWAGSEPVCKQNIYCLEPPTIEHARHSALPEQATFDLDSTVQYHCHTGYATAGFPRAKCLAVDGQASWYGPDISCEPRSCGQPPDPAHGWHAGESYTFGGKVTYHCGEGYELVGRAERYCQADGSWTPKELPTCVLVTSVQCPSPENPRNGKAIYTSTSYNSVVSYECRYGYTLVGESSRRCGADKRWTGTLPACKVVTSVQCPSPENPRNGKAIYTSTSYNSVVSYECRYGYTLVGESSRRCGADKRWTGTLPACKEINCGHPGTLYNGWLENIESGTGLGASIIFRCHPEMLLVGNTSSVCQIDGRWRYPLPQCLAPCVVPSISQGQVIPIEFEIDVNSTTVVPTTGASGSGSGSSSSSSSSSSSKVKHGTVLEVICDEHYEFPFSSLSPPTCNNGTWSVIPRCAPARCKTMPKPPKFGMVLAPKTEHGMRARFKCKDGYNLTAPGGKPIPDPSNYVLICSFGNWTGEMPQCTEVYCQFPGYIPNGKVLLVGNMGLYDYRPYVRKVINNKQIMYECDKGYVIETGPPGATCIGGKWSPVELPICTPGQHPRLRWNRRRRSLDLRRRFHRSNLLKQHYRFLMRQLDEHEAYRRAAQYAPHVLVKRSPAPAIAGAPYRGQRGPRNHHYTFDDFQRLRAKRSLAAAAARNGAMLRSAYHAQAMVRERRELSDVEKAYSKYYERIKTKYRNYVQNLLGFNKARTLPPNDGIHVQDGRWHSYPPESDPVSNRNRGVQNGRDGDAPERLSAPAAQSATTRRPRPLGGKGKNGTKTRRPKVQPPITIPDINEQSRYRLDFIESAETTHNRTLQDYLNENDIYSNYFPPPLTGRYHTSWQFASEVTPVHHRPEGNQYRGGSTGKGLNGYSHARRNRSDVLEDESPRALMEKLQSQIIRRRKRDTAREAGGMSAGGGGQQSLEETKRGQKERNRKAAVIGNQTDADSLDPAKKVKFKGPCEPLASEPYAQLEIVRPGKDPLETFGPGTIVRVHCTQGYVSNIVNPNATAKCVRGRWKPTKPTCSMKPCFVPSTEHGKYYDAAVDLTTLDTVKPTTAALTPMETIENGKMINFQCDHGYNTQGPSNLRCWNGDWAVVSLPECLPAPCVLPPIMHAMYQGGYRAGLTIAHGSSVMIQCESGMGNSAPVQMDCALGSLTPETINCGYISSRKSRDDDSSSIIVLDGNNVTSSEDENDGRECGPPGKIHGSLVYKNGEQIDEGSDEGFPSGTEITFDCIASITGEQTTWKIICEDGQWVGRSMNCEDDDPLYHRMPSANGSCMFRNNEPHVVSFYNDLEIREDIVEFPPGTTIISRCVDIGKYAMIGTSVRTCIRSEWSGQKPSCFGLNQENDYAMEKPPTILIRHQNGPIAQSNDGKLIVYPGTTVHLECLWMRRFGNPRWNVSHDYRKYPEGWSSDEGRDPQLEFRISIMHAVKDDSGSFTCVTPARHTHTVEVVVKDVHCNEIQVRRGLSASTAETMMGTRVLFSCTNGNALIGTPEITCLPSGNWSAPLPVCESVECGEVPIQPSSNGSAPRVAILSREVGGRAAFSCPPGYGLRGPSEAICLPTGEWGGPFPSCVEVQCFHPGAPQNGYAQGTPPYRAGDVVQFNCNPEYMMQGQPIIACQDNGRWSGGLPKCVQACSYPGTAISGRMSSVKFYYSIGESITFTCDAGLELRGAKMLKCLKNGKWSNAIPTCVNPDALNLRSDARRNFKRET</sequence>
<dbReference type="EnsemblMetazoa" id="AATE006357-RA">
    <property type="protein sequence ID" value="AATE006357-PA.1"/>
    <property type="gene ID" value="AATE006357"/>
</dbReference>
<feature type="region of interest" description="Disordered" evidence="6">
    <location>
        <begin position="1050"/>
        <end position="1099"/>
    </location>
</feature>
<keyword evidence="1 5" id="KW-0768">Sushi</keyword>
<evidence type="ECO:0000256" key="2">
    <source>
        <dbReference type="ARBA" id="ARBA00022737"/>
    </source>
</evidence>
<dbReference type="FunFam" id="2.10.70.10:FF:000086">
    <property type="entry name" value="Hig-anchoring scaffold protein, isoform A"/>
    <property type="match status" value="1"/>
</dbReference>
<name>A0A182IVM4_ANOAO</name>
<dbReference type="GO" id="GO:0030414">
    <property type="term" value="F:peptidase inhibitor activity"/>
    <property type="evidence" value="ECO:0007669"/>
    <property type="project" value="InterPro"/>
</dbReference>
<dbReference type="PROSITE" id="PS50923">
    <property type="entry name" value="SUSHI"/>
    <property type="match status" value="15"/>
</dbReference>
<dbReference type="VEuPathDB" id="VectorBase:AATE006357"/>
<evidence type="ECO:0000256" key="1">
    <source>
        <dbReference type="ARBA" id="ARBA00022659"/>
    </source>
</evidence>
<evidence type="ECO:0008006" key="9">
    <source>
        <dbReference type="Google" id="ProtNLM"/>
    </source>
</evidence>
<feature type="region of interest" description="Disordered" evidence="6">
    <location>
        <begin position="506"/>
        <end position="527"/>
    </location>
</feature>
<dbReference type="PROSITE" id="PS51390">
    <property type="entry name" value="WAP"/>
    <property type="match status" value="1"/>
</dbReference>
<evidence type="ECO:0000256" key="7">
    <source>
        <dbReference type="SAM" id="SignalP"/>
    </source>
</evidence>
<evidence type="ECO:0000256" key="3">
    <source>
        <dbReference type="ARBA" id="ARBA00023157"/>
    </source>
</evidence>
<dbReference type="GO" id="GO:0005576">
    <property type="term" value="C:extracellular region"/>
    <property type="evidence" value="ECO:0007669"/>
    <property type="project" value="InterPro"/>
</dbReference>
<proteinExistence type="predicted"/>
<dbReference type="InterPro" id="IPR013783">
    <property type="entry name" value="Ig-like_fold"/>
</dbReference>
<dbReference type="PANTHER" id="PTHR19325:SF555">
    <property type="entry name" value="HIG-ANCHORING SCAFFOLD PROTEIN, ISOFORM G"/>
    <property type="match status" value="1"/>
</dbReference>
<feature type="disulfide bond" evidence="5">
    <location>
        <begin position="449"/>
        <end position="476"/>
    </location>
</feature>
<evidence type="ECO:0000256" key="6">
    <source>
        <dbReference type="SAM" id="MobiDB-lite"/>
    </source>
</evidence>
<keyword evidence="4" id="KW-0325">Glycoprotein</keyword>
<dbReference type="InterPro" id="IPR035976">
    <property type="entry name" value="Sushi/SCR/CCP_sf"/>
</dbReference>
<dbReference type="STRING" id="41427.A0A182IVM4"/>
<evidence type="ECO:0000313" key="8">
    <source>
        <dbReference type="EnsemblMetazoa" id="AATE006357-PA.1"/>
    </source>
</evidence>
<keyword evidence="7" id="KW-0732">Signal</keyword>
<dbReference type="SUPFAM" id="SSF57535">
    <property type="entry name" value="Complement control module/SCR domain"/>
    <property type="match status" value="15"/>
</dbReference>
<feature type="chain" id="PRO_5043579344" description="Sushi, von Willebrand factor type A, EGF and pentraxin domain-containing protein 1" evidence="7">
    <location>
        <begin position="25"/>
        <end position="1866"/>
    </location>
</feature>
<comment type="caution">
    <text evidence="5">Lacks conserved residue(s) required for the propagation of feature annotation.</text>
</comment>
<keyword evidence="2" id="KW-0677">Repeat</keyword>
<feature type="compositionally biased region" description="Acidic residues" evidence="6">
    <location>
        <begin position="35"/>
        <end position="52"/>
    </location>
</feature>
<dbReference type="SMART" id="SM00032">
    <property type="entry name" value="CCP"/>
    <property type="match status" value="17"/>
</dbReference>
<feature type="region of interest" description="Disordered" evidence="6">
    <location>
        <begin position="1004"/>
        <end position="1025"/>
    </location>
</feature>
<dbReference type="PANTHER" id="PTHR19325">
    <property type="entry name" value="COMPLEMENT COMPONENT-RELATED SUSHI DOMAIN-CONTAINING"/>
    <property type="match status" value="1"/>
</dbReference>
<feature type="disulfide bond" evidence="5">
    <location>
        <begin position="1387"/>
        <end position="1414"/>
    </location>
</feature>
<dbReference type="InterPro" id="IPR000436">
    <property type="entry name" value="Sushi_SCR_CCP_dom"/>
</dbReference>
<dbReference type="Pfam" id="PF00084">
    <property type="entry name" value="Sushi"/>
    <property type="match status" value="12"/>
</dbReference>
<accession>A0A182IVM4</accession>
<reference evidence="8" key="1">
    <citation type="submission" date="2022-08" db="UniProtKB">
        <authorList>
            <consortium name="EnsemblMetazoa"/>
        </authorList>
    </citation>
    <scope>IDENTIFICATION</scope>
    <source>
        <strain evidence="8">EBRO</strain>
    </source>
</reference>
<evidence type="ECO:0000256" key="5">
    <source>
        <dbReference type="PROSITE-ProRule" id="PRU00302"/>
    </source>
</evidence>
<feature type="disulfide bond" evidence="5">
    <location>
        <begin position="1638"/>
        <end position="1665"/>
    </location>
</feature>
<feature type="disulfide bond" evidence="5">
    <location>
        <begin position="1227"/>
        <end position="1254"/>
    </location>
</feature>
<dbReference type="Pfam" id="PF00095">
    <property type="entry name" value="WAP"/>
    <property type="match status" value="1"/>
</dbReference>
<keyword evidence="3 5" id="KW-1015">Disulfide bond</keyword>
<dbReference type="Gene3D" id="2.10.70.10">
    <property type="entry name" value="Complement Module, domain 1"/>
    <property type="match status" value="16"/>
</dbReference>
<dbReference type="Gene3D" id="2.60.40.10">
    <property type="entry name" value="Immunoglobulins"/>
    <property type="match status" value="1"/>
</dbReference>
<feature type="region of interest" description="Disordered" evidence="6">
    <location>
        <begin position="35"/>
        <end position="70"/>
    </location>
</feature>
<feature type="disulfide bond" evidence="5">
    <location>
        <begin position="1701"/>
        <end position="1728"/>
    </location>
</feature>
<feature type="disulfide bond" evidence="5">
    <location>
        <begin position="1819"/>
        <end position="1846"/>
    </location>
</feature>
<dbReference type="InterPro" id="IPR050350">
    <property type="entry name" value="Compl-Cell_Adhes-Reg"/>
</dbReference>
<feature type="disulfide bond" evidence="5">
    <location>
        <begin position="1760"/>
        <end position="1787"/>
    </location>
</feature>
<feature type="compositionally biased region" description="Low complexity" evidence="6">
    <location>
        <begin position="516"/>
        <end position="527"/>
    </location>
</feature>
<feature type="disulfide bond" evidence="5">
    <location>
        <begin position="328"/>
        <end position="355"/>
    </location>
</feature>
<protein>
    <recommendedName>
        <fullName evidence="9">Sushi, von Willebrand factor type A, EGF and pentraxin domain-containing protein 1</fullName>
    </recommendedName>
</protein>
<organism evidence="8">
    <name type="scientific">Anopheles atroparvus</name>
    <name type="common">European mosquito</name>
    <dbReference type="NCBI Taxonomy" id="41427"/>
    <lineage>
        <taxon>Eukaryota</taxon>
        <taxon>Metazoa</taxon>
        <taxon>Ecdysozoa</taxon>
        <taxon>Arthropoda</taxon>
        <taxon>Hexapoda</taxon>
        <taxon>Insecta</taxon>
        <taxon>Pterygota</taxon>
        <taxon>Neoptera</taxon>
        <taxon>Endopterygota</taxon>
        <taxon>Diptera</taxon>
        <taxon>Nematocera</taxon>
        <taxon>Culicoidea</taxon>
        <taxon>Culicidae</taxon>
        <taxon>Anophelinae</taxon>
        <taxon>Anopheles</taxon>
    </lineage>
</organism>
<feature type="region of interest" description="Disordered" evidence="6">
    <location>
        <begin position="859"/>
        <end position="942"/>
    </location>
</feature>
<feature type="disulfide bond" evidence="5">
    <location>
        <begin position="389"/>
        <end position="416"/>
    </location>
</feature>
<evidence type="ECO:0000256" key="4">
    <source>
        <dbReference type="ARBA" id="ARBA00023180"/>
    </source>
</evidence>